<accession>B7HKM8</accession>
<proteinExistence type="predicted"/>
<dbReference type="EMBL" id="CP001177">
    <property type="protein sequence ID" value="ACJ78899.1"/>
    <property type="molecule type" value="Genomic_DNA"/>
</dbReference>
<gene>
    <name evidence="1" type="ordered locus">BCAH187_A3723</name>
</gene>
<dbReference type="Proteomes" id="UP000002214">
    <property type="component" value="Chromosome"/>
</dbReference>
<dbReference type="AlphaFoldDB" id="B7HKM8"/>
<evidence type="ECO:0000313" key="2">
    <source>
        <dbReference type="Proteomes" id="UP000002214"/>
    </source>
</evidence>
<reference evidence="1 2" key="1">
    <citation type="submission" date="2008-10" db="EMBL/GenBank/DDBJ databases">
        <title>Genome sequence of Bacillus cereus AH187.</title>
        <authorList>
            <person name="Dodson R.J."/>
            <person name="Durkin A.S."/>
            <person name="Rosovitz M.J."/>
            <person name="Rasko D.A."/>
            <person name="Kolsto A.B."/>
            <person name="Okstad O.A."/>
            <person name="Ravel J."/>
            <person name="Sutton G."/>
        </authorList>
    </citation>
    <scope>NUCLEOTIDE SEQUENCE [LARGE SCALE GENOMIC DNA]</scope>
    <source>
        <strain evidence="1 2">AH187</strain>
    </source>
</reference>
<name>B7HKM8_BACC7</name>
<organism evidence="1 2">
    <name type="scientific">Bacillus cereus (strain AH187)</name>
    <dbReference type="NCBI Taxonomy" id="405534"/>
    <lineage>
        <taxon>Bacteria</taxon>
        <taxon>Bacillati</taxon>
        <taxon>Bacillota</taxon>
        <taxon>Bacilli</taxon>
        <taxon>Bacillales</taxon>
        <taxon>Bacillaceae</taxon>
        <taxon>Bacillus</taxon>
        <taxon>Bacillus cereus group</taxon>
    </lineage>
</organism>
<dbReference type="HOGENOM" id="CLU_3246765_0_0_9"/>
<evidence type="ECO:0000313" key="1">
    <source>
        <dbReference type="EMBL" id="ACJ78899.1"/>
    </source>
</evidence>
<dbReference type="KEGG" id="bcr:BCAH187_A3723"/>
<protein>
    <submittedName>
        <fullName evidence="1">Uncharacterized protein</fullName>
    </submittedName>
</protein>
<sequence>MIVLIINKQVVQYFFGYLFKIHLKHSFLLCKRMGEAPPNEVR</sequence>